<dbReference type="OrthoDB" id="9759321at2"/>
<dbReference type="InterPro" id="IPR004300">
    <property type="entry name" value="Glyco_hydro_57_N"/>
</dbReference>
<dbReference type="PANTHER" id="PTHR36306">
    <property type="entry name" value="ALPHA-AMYLASE-RELATED-RELATED"/>
    <property type="match status" value="1"/>
</dbReference>
<dbReference type="Gene3D" id="3.20.110.10">
    <property type="entry name" value="Glycoside hydrolase 38, N terminal domain"/>
    <property type="match status" value="2"/>
</dbReference>
<dbReference type="PANTHER" id="PTHR36306:SF1">
    <property type="entry name" value="ALPHA-AMYLASE-RELATED"/>
    <property type="match status" value="1"/>
</dbReference>
<dbReference type="EMBL" id="FZOA01000005">
    <property type="protein sequence ID" value="SNR84045.1"/>
    <property type="molecule type" value="Genomic_DNA"/>
</dbReference>
<dbReference type="SUPFAM" id="SSF88713">
    <property type="entry name" value="Glycoside hydrolase/deacetylase"/>
    <property type="match status" value="1"/>
</dbReference>
<gene>
    <name evidence="5" type="ORF">SAMN05192560_1336</name>
</gene>
<dbReference type="InterPro" id="IPR027291">
    <property type="entry name" value="Glyco_hydro_38_N_sf"/>
</dbReference>
<dbReference type="GO" id="GO:0003824">
    <property type="term" value="F:catalytic activity"/>
    <property type="evidence" value="ECO:0007669"/>
    <property type="project" value="InterPro"/>
</dbReference>
<dbReference type="InterPro" id="IPR011330">
    <property type="entry name" value="Glyco_hydro/deAcase_b/a-brl"/>
</dbReference>
<evidence type="ECO:0000256" key="3">
    <source>
        <dbReference type="RuleBase" id="RU361196"/>
    </source>
</evidence>
<organism evidence="5 6">
    <name type="scientific">Methylobacillus rhizosphaerae</name>
    <dbReference type="NCBI Taxonomy" id="551994"/>
    <lineage>
        <taxon>Bacteria</taxon>
        <taxon>Pseudomonadati</taxon>
        <taxon>Pseudomonadota</taxon>
        <taxon>Betaproteobacteria</taxon>
        <taxon>Nitrosomonadales</taxon>
        <taxon>Methylophilaceae</taxon>
        <taxon>Methylobacillus</taxon>
    </lineage>
</organism>
<dbReference type="GO" id="GO:0005975">
    <property type="term" value="P:carbohydrate metabolic process"/>
    <property type="evidence" value="ECO:0007669"/>
    <property type="project" value="InterPro"/>
</dbReference>
<reference evidence="6" key="1">
    <citation type="submission" date="2017-06" db="EMBL/GenBank/DDBJ databases">
        <authorList>
            <person name="Varghese N."/>
            <person name="Submissions S."/>
        </authorList>
    </citation>
    <scope>NUCLEOTIDE SEQUENCE [LARGE SCALE GENOMIC DNA]</scope>
    <source>
        <strain evidence="6">Ca-68</strain>
    </source>
</reference>
<accession>A0A238ZKW9</accession>
<feature type="domain" description="Glycoside hydrolase family 57 N-terminal" evidence="4">
    <location>
        <begin position="12"/>
        <end position="437"/>
    </location>
</feature>
<keyword evidence="2 3" id="KW-0119">Carbohydrate metabolism</keyword>
<evidence type="ECO:0000313" key="5">
    <source>
        <dbReference type="EMBL" id="SNR84045.1"/>
    </source>
</evidence>
<name>A0A238ZKW9_9PROT</name>
<dbReference type="Pfam" id="PF03065">
    <property type="entry name" value="Glyco_hydro_57"/>
    <property type="match status" value="1"/>
</dbReference>
<comment type="similarity">
    <text evidence="1 3">Belongs to the glycosyl hydrolase 57 family.</text>
</comment>
<dbReference type="AlphaFoldDB" id="A0A238ZKW9"/>
<dbReference type="InterPro" id="IPR052046">
    <property type="entry name" value="GH57_Enzymes"/>
</dbReference>
<proteinExistence type="inferred from homology"/>
<keyword evidence="6" id="KW-1185">Reference proteome</keyword>
<evidence type="ECO:0000256" key="2">
    <source>
        <dbReference type="ARBA" id="ARBA00023277"/>
    </source>
</evidence>
<evidence type="ECO:0000256" key="1">
    <source>
        <dbReference type="ARBA" id="ARBA00006821"/>
    </source>
</evidence>
<sequence>MTASHPKLYLNLYWHMHQPDYRDSISGEYVLPWTYLHAIKDYTDMAYHLESNPAARVSFNFVPVLLDQLEDYADQFNSGKIRDPLLALLLREDMKSLTLDERCLILESCFKGHHEKMLAPFEHYQCLYNMYTKLEPRGKSMLNYLSGQYMADLIVWYHLAWTGESVRRNSSEIQMLMNKGSQFTLEDRQVLFRVMADLIRGLIPRYRALEATGRIEISTTPHYHPILPLLLDFRSTRDAMPYAPLPRYPQYPGGRQRACAHVQEAQEFHQHRFGKASNGMWPAEGAVSQEALILLAQHGVKWAATGEGVLANSLYKSFDSSGLPPRHEYLYKPYRVGNEQDSIMCFFRDDQLSDKIGFEYANLHADSAVADFVHHLEQIYEQHPGEQPPIVSVILDGENAWEYYPYNGYYFLSQLYTALSTHEHITMTTPSDLVQRCLQPDSGLPIGELPAVAAGSWVYGSFSTWIGSSDKNKGWDLLCEAKQAYDRVVQQGALTEAELAAATRQLAICEGSDWFWWFGDYNSGLSVSSFDHLFRRNLSNLYHLLQLDPPHTLDQAISAGSASSTAANAGTMRRGQSAESST</sequence>
<dbReference type="Proteomes" id="UP000198305">
    <property type="component" value="Unassembled WGS sequence"/>
</dbReference>
<dbReference type="RefSeq" id="WP_089375453.1">
    <property type="nucleotide sequence ID" value="NZ_FZOA01000005.1"/>
</dbReference>
<protein>
    <submittedName>
        <fullName evidence="5">Alpha-amylase/alpha-mannosidase, GH57 family</fullName>
    </submittedName>
</protein>
<evidence type="ECO:0000313" key="6">
    <source>
        <dbReference type="Proteomes" id="UP000198305"/>
    </source>
</evidence>
<dbReference type="CDD" id="cd10796">
    <property type="entry name" value="GH57N_APU"/>
    <property type="match status" value="1"/>
</dbReference>
<evidence type="ECO:0000259" key="4">
    <source>
        <dbReference type="Pfam" id="PF03065"/>
    </source>
</evidence>